<dbReference type="EMBL" id="CM018032">
    <property type="protein sequence ID" value="KAA8547822.1"/>
    <property type="molecule type" value="Genomic_DNA"/>
</dbReference>
<dbReference type="AlphaFoldDB" id="A0A5J5C1M0"/>
<name>A0A5J5C1M0_9ASTE</name>
<keyword evidence="2" id="KW-1185">Reference proteome</keyword>
<gene>
    <name evidence="1" type="ORF">F0562_004251</name>
</gene>
<dbReference type="Proteomes" id="UP000325577">
    <property type="component" value="Linkage Group LG1"/>
</dbReference>
<reference evidence="1 2" key="1">
    <citation type="submission" date="2019-09" db="EMBL/GenBank/DDBJ databases">
        <title>A chromosome-level genome assembly of the Chinese tupelo Nyssa sinensis.</title>
        <authorList>
            <person name="Yang X."/>
            <person name="Kang M."/>
            <person name="Yang Y."/>
            <person name="Xiong H."/>
            <person name="Wang M."/>
            <person name="Zhang Z."/>
            <person name="Wang Z."/>
            <person name="Wu H."/>
            <person name="Ma T."/>
            <person name="Liu J."/>
            <person name="Xi Z."/>
        </authorList>
    </citation>
    <scope>NUCLEOTIDE SEQUENCE [LARGE SCALE GENOMIC DNA]</scope>
    <source>
        <strain evidence="1">J267</strain>
        <tissue evidence="1">Leaf</tissue>
    </source>
</reference>
<evidence type="ECO:0000313" key="2">
    <source>
        <dbReference type="Proteomes" id="UP000325577"/>
    </source>
</evidence>
<evidence type="ECO:0000313" key="1">
    <source>
        <dbReference type="EMBL" id="KAA8547822.1"/>
    </source>
</evidence>
<organism evidence="1 2">
    <name type="scientific">Nyssa sinensis</name>
    <dbReference type="NCBI Taxonomy" id="561372"/>
    <lineage>
        <taxon>Eukaryota</taxon>
        <taxon>Viridiplantae</taxon>
        <taxon>Streptophyta</taxon>
        <taxon>Embryophyta</taxon>
        <taxon>Tracheophyta</taxon>
        <taxon>Spermatophyta</taxon>
        <taxon>Magnoliopsida</taxon>
        <taxon>eudicotyledons</taxon>
        <taxon>Gunneridae</taxon>
        <taxon>Pentapetalae</taxon>
        <taxon>asterids</taxon>
        <taxon>Cornales</taxon>
        <taxon>Nyssaceae</taxon>
        <taxon>Nyssa</taxon>
    </lineage>
</organism>
<protein>
    <submittedName>
        <fullName evidence="1">Uncharacterized protein</fullName>
    </submittedName>
</protein>
<sequence length="114" mass="13338">MKSWELFRRCFQRTGYDISIYMEKLLDDTIQSAVNDLFQADCSLNLTMYESGCVEMMWITISLEASSWRYIDVLIKFEGRMAEAAGMFMVDKSFVWYPSDTKGCQYVGKLVKLF</sequence>
<accession>A0A5J5C1M0</accession>
<proteinExistence type="predicted"/>